<name>A0ABS6JA71_9BACI</name>
<organism evidence="2 3">
    <name type="scientific">Evansella tamaricis</name>
    <dbReference type="NCBI Taxonomy" id="2069301"/>
    <lineage>
        <taxon>Bacteria</taxon>
        <taxon>Bacillati</taxon>
        <taxon>Bacillota</taxon>
        <taxon>Bacilli</taxon>
        <taxon>Bacillales</taxon>
        <taxon>Bacillaceae</taxon>
        <taxon>Evansella</taxon>
    </lineage>
</organism>
<keyword evidence="1" id="KW-0812">Transmembrane</keyword>
<evidence type="ECO:0000256" key="1">
    <source>
        <dbReference type="SAM" id="Phobius"/>
    </source>
</evidence>
<dbReference type="InterPro" id="IPR009526">
    <property type="entry name" value="DUF1146"/>
</dbReference>
<gene>
    <name evidence="2" type="ORF">KS419_02345</name>
</gene>
<dbReference type="Pfam" id="PF06612">
    <property type="entry name" value="DUF1146"/>
    <property type="match status" value="1"/>
</dbReference>
<feature type="transmembrane region" description="Helical" evidence="1">
    <location>
        <begin position="47"/>
        <end position="67"/>
    </location>
</feature>
<evidence type="ECO:0000313" key="2">
    <source>
        <dbReference type="EMBL" id="MBU9710582.1"/>
    </source>
</evidence>
<dbReference type="EMBL" id="JAHQCS010000038">
    <property type="protein sequence ID" value="MBU9710582.1"/>
    <property type="molecule type" value="Genomic_DNA"/>
</dbReference>
<keyword evidence="1" id="KW-1133">Transmembrane helix</keyword>
<reference evidence="2 3" key="1">
    <citation type="submission" date="2021-06" db="EMBL/GenBank/DDBJ databases">
        <title>Bacillus sp. RD4P76, an endophyte from a halophyte.</title>
        <authorList>
            <person name="Sun J.-Q."/>
        </authorList>
    </citation>
    <scope>NUCLEOTIDE SEQUENCE [LARGE SCALE GENOMIC DNA]</scope>
    <source>
        <strain evidence="2 3">CGMCC 1.15917</strain>
    </source>
</reference>
<keyword evidence="3" id="KW-1185">Reference proteome</keyword>
<protein>
    <submittedName>
        <fullName evidence="2">DUF1146 family protein</fullName>
    </submittedName>
</protein>
<sequence>MPESLGQQALLYILVNLTVLVFVWWAIQSFKFELFVKDPDDIKAKVLVILVTLGLTHLVSGFLLNYLNWSMMLRHLF</sequence>
<dbReference type="RefSeq" id="WP_217064475.1">
    <property type="nucleotide sequence ID" value="NZ_JAHQCS010000038.1"/>
</dbReference>
<comment type="caution">
    <text evidence="2">The sequence shown here is derived from an EMBL/GenBank/DDBJ whole genome shotgun (WGS) entry which is preliminary data.</text>
</comment>
<accession>A0ABS6JA71</accession>
<evidence type="ECO:0000313" key="3">
    <source>
        <dbReference type="Proteomes" id="UP000784880"/>
    </source>
</evidence>
<feature type="transmembrane region" description="Helical" evidence="1">
    <location>
        <begin position="9"/>
        <end position="27"/>
    </location>
</feature>
<keyword evidence="1" id="KW-0472">Membrane</keyword>
<dbReference type="Proteomes" id="UP000784880">
    <property type="component" value="Unassembled WGS sequence"/>
</dbReference>
<proteinExistence type="predicted"/>